<dbReference type="RefSeq" id="WP_320942778.1">
    <property type="nucleotide sequence ID" value="NZ_BAABEU010000003.1"/>
</dbReference>
<evidence type="ECO:0000313" key="12">
    <source>
        <dbReference type="Proteomes" id="UP001323798"/>
    </source>
</evidence>
<evidence type="ECO:0000256" key="3">
    <source>
        <dbReference type="ARBA" id="ARBA00022692"/>
    </source>
</evidence>
<evidence type="ECO:0000256" key="9">
    <source>
        <dbReference type="ARBA" id="ARBA00049940"/>
    </source>
</evidence>
<gene>
    <name evidence="10 11" type="primary">crcB</name>
    <name evidence="10" type="synonym">fluC</name>
    <name evidence="11" type="ORF">SM116_01905</name>
</gene>
<comment type="subcellular location">
    <subcellularLocation>
        <location evidence="1 10">Cell membrane</location>
        <topology evidence="1 10">Multi-pass membrane protein</topology>
    </subcellularLocation>
</comment>
<keyword evidence="10" id="KW-0915">Sodium</keyword>
<keyword evidence="10" id="KW-0479">Metal-binding</keyword>
<accession>A0ABZ0SPF4</accession>
<evidence type="ECO:0000313" key="11">
    <source>
        <dbReference type="EMBL" id="WPR90065.1"/>
    </source>
</evidence>
<keyword evidence="4 10" id="KW-1133">Transmembrane helix</keyword>
<dbReference type="PANTHER" id="PTHR28259:SF1">
    <property type="entry name" value="FLUORIDE EXPORT PROTEIN 1-RELATED"/>
    <property type="match status" value="1"/>
</dbReference>
<evidence type="ECO:0000256" key="6">
    <source>
        <dbReference type="ARBA" id="ARBA00023303"/>
    </source>
</evidence>
<feature type="binding site" evidence="10">
    <location>
        <position position="74"/>
    </location>
    <ligand>
        <name>Na(+)</name>
        <dbReference type="ChEBI" id="CHEBI:29101"/>
        <note>structural</note>
    </ligand>
</feature>
<comment type="function">
    <text evidence="9 10">Fluoride-specific ion channel. Important for reducing fluoride concentration in the cell, thus reducing its toxicity.</text>
</comment>
<dbReference type="Proteomes" id="UP001323798">
    <property type="component" value="Chromosome"/>
</dbReference>
<dbReference type="NCBIfam" id="TIGR00494">
    <property type="entry name" value="crcB"/>
    <property type="match status" value="1"/>
</dbReference>
<dbReference type="HAMAP" id="MF_00454">
    <property type="entry name" value="FluC"/>
    <property type="match status" value="1"/>
</dbReference>
<comment type="similarity">
    <text evidence="7 10">Belongs to the fluoride channel Fluc/FEX (TC 1.A.43) family.</text>
</comment>
<reference evidence="11 12" key="1">
    <citation type="submission" date="2023-11" db="EMBL/GenBank/DDBJ databases">
        <title>Genome sequence of Microbacterium rhizosphaerae KACC 19337.</title>
        <authorList>
            <person name="Choi H."/>
            <person name="Kim S."/>
            <person name="Kim Y."/>
            <person name="Kwon S.-W."/>
            <person name="Heo J."/>
        </authorList>
    </citation>
    <scope>NUCLEOTIDE SEQUENCE [LARGE SCALE GENOMIC DNA]</scope>
    <source>
        <strain evidence="11 12">KACC 19337</strain>
    </source>
</reference>
<feature type="transmembrane region" description="Helical" evidence="10">
    <location>
        <begin position="39"/>
        <end position="60"/>
    </location>
</feature>
<evidence type="ECO:0000256" key="10">
    <source>
        <dbReference type="HAMAP-Rule" id="MF_00454"/>
    </source>
</evidence>
<sequence length="123" mass="13022">MTLWAVVLMAIAGGLGAVARFVLDSIVRMRVEAYPLGTLIINLSGSFLLGLVVGLAGHVLSPEWRLVLGTGFLGGYTTFSTASYEAVRLAQQGRWREVSLHTIGMAIGAFAFAVAGLWLGTLL</sequence>
<organism evidence="11 12">
    <name type="scientific">Microbacterium rhizosphaerae</name>
    <dbReference type="NCBI Taxonomy" id="1678237"/>
    <lineage>
        <taxon>Bacteria</taxon>
        <taxon>Bacillati</taxon>
        <taxon>Actinomycetota</taxon>
        <taxon>Actinomycetes</taxon>
        <taxon>Micrococcales</taxon>
        <taxon>Microbacteriaceae</taxon>
        <taxon>Microbacterium</taxon>
    </lineage>
</organism>
<dbReference type="Pfam" id="PF02537">
    <property type="entry name" value="CRCB"/>
    <property type="match status" value="1"/>
</dbReference>
<feature type="binding site" evidence="10">
    <location>
        <position position="77"/>
    </location>
    <ligand>
        <name>Na(+)</name>
        <dbReference type="ChEBI" id="CHEBI:29101"/>
        <note>structural</note>
    </ligand>
</feature>
<keyword evidence="6 10" id="KW-0407">Ion channel</keyword>
<dbReference type="PANTHER" id="PTHR28259">
    <property type="entry name" value="FLUORIDE EXPORT PROTEIN 1-RELATED"/>
    <property type="match status" value="1"/>
</dbReference>
<keyword evidence="3 10" id="KW-0812">Transmembrane</keyword>
<evidence type="ECO:0000256" key="2">
    <source>
        <dbReference type="ARBA" id="ARBA00022475"/>
    </source>
</evidence>
<dbReference type="InterPro" id="IPR003691">
    <property type="entry name" value="FluC"/>
</dbReference>
<proteinExistence type="inferred from homology"/>
<name>A0ABZ0SPF4_9MICO</name>
<comment type="catalytic activity">
    <reaction evidence="8">
        <text>fluoride(in) = fluoride(out)</text>
        <dbReference type="Rhea" id="RHEA:76159"/>
        <dbReference type="ChEBI" id="CHEBI:17051"/>
    </reaction>
    <physiologicalReaction direction="left-to-right" evidence="8">
        <dbReference type="Rhea" id="RHEA:76160"/>
    </physiologicalReaction>
</comment>
<keyword evidence="10" id="KW-0406">Ion transport</keyword>
<protein>
    <recommendedName>
        <fullName evidence="10">Fluoride-specific ion channel FluC</fullName>
    </recommendedName>
</protein>
<evidence type="ECO:0000256" key="5">
    <source>
        <dbReference type="ARBA" id="ARBA00023136"/>
    </source>
</evidence>
<dbReference type="EMBL" id="CP139368">
    <property type="protein sequence ID" value="WPR90065.1"/>
    <property type="molecule type" value="Genomic_DNA"/>
</dbReference>
<keyword evidence="10" id="KW-0813">Transport</keyword>
<evidence type="ECO:0000256" key="7">
    <source>
        <dbReference type="ARBA" id="ARBA00035120"/>
    </source>
</evidence>
<feature type="transmembrane region" description="Helical" evidence="10">
    <location>
        <begin position="6"/>
        <end position="27"/>
    </location>
</feature>
<evidence type="ECO:0000256" key="8">
    <source>
        <dbReference type="ARBA" id="ARBA00035585"/>
    </source>
</evidence>
<keyword evidence="5 10" id="KW-0472">Membrane</keyword>
<feature type="transmembrane region" description="Helical" evidence="10">
    <location>
        <begin position="98"/>
        <end position="119"/>
    </location>
</feature>
<evidence type="ECO:0000256" key="4">
    <source>
        <dbReference type="ARBA" id="ARBA00022989"/>
    </source>
</evidence>
<keyword evidence="2 10" id="KW-1003">Cell membrane</keyword>
<feature type="transmembrane region" description="Helical" evidence="10">
    <location>
        <begin position="66"/>
        <end position="86"/>
    </location>
</feature>
<comment type="activity regulation">
    <text evidence="10">Na(+) is not transported, but it plays an essential structural role and its presence is essential for fluoride channel function.</text>
</comment>
<keyword evidence="12" id="KW-1185">Reference proteome</keyword>
<evidence type="ECO:0000256" key="1">
    <source>
        <dbReference type="ARBA" id="ARBA00004651"/>
    </source>
</evidence>